<feature type="region of interest" description="Disordered" evidence="1">
    <location>
        <begin position="1"/>
        <end position="119"/>
    </location>
</feature>
<evidence type="ECO:0000313" key="3">
    <source>
        <dbReference type="Proteomes" id="UP000076512"/>
    </source>
</evidence>
<dbReference type="RefSeq" id="WP_067592453.1">
    <property type="nucleotide sequence ID" value="NZ_JAAFZG010000024.1"/>
</dbReference>
<dbReference type="EMBL" id="LWGR01000009">
    <property type="protein sequence ID" value="KZM72169.1"/>
    <property type="molecule type" value="Genomic_DNA"/>
</dbReference>
<sequence length="539" mass="58086">MRIDSHPPPEPADRSDLPAEPDRPAAENHQWRTDTERLLRIDSETAADQVISDAPDTDSARLVDVDPAPDRSSAAPVTGDRSEDPAGDPDHAPIVTSGESVSAATNSIESPAPPDTAATVERTEVTDAAERRDLVTDAVATHYGVDSDEGRAAIGKAYDTVREHLAPLIVHATASILEDCKQIAAERPDTRVVFLGRDAHTMALAARELDPEFFEEHCTEMTISRSLADAVVQDVEAHSDKTFDELETSFRTARDGVDPDAVPGARAQMTQYMELRGVPVGTPGTPIVFVDTSFRGTVQELIQAAYPNTRCEGHYLIFGEAERDPHPHTKTGHLLHQSADGTVVSHDPAVPAELAPQLSDKDTVLAIEQTLRGPWSKAERFGSGAIPEQHLESPPLDQIAPPRVAPEYQGATVRLAVMDANQHAVADCARDYAGRAEAGQDIGGELAAKTEAGLRQVRSWATRSSGTDTELAGLLDSFVRRSDKHIVAQLHAALGDRGMSPTDIADAWQEFDKLGSMDEKQAFANTYDHTTESTGDEHG</sequence>
<reference evidence="2 3" key="1">
    <citation type="submission" date="2016-04" db="EMBL/GenBank/DDBJ databases">
        <authorList>
            <person name="Evans L.H."/>
            <person name="Alamgir A."/>
            <person name="Owens N."/>
            <person name="Weber N.D."/>
            <person name="Virtaneva K."/>
            <person name="Barbian K."/>
            <person name="Babar A."/>
            <person name="Rosenke K."/>
        </authorList>
    </citation>
    <scope>NUCLEOTIDE SEQUENCE [LARGE SCALE GENOMIC DNA]</scope>
    <source>
        <strain evidence="2 3">IFM 0406</strain>
    </source>
</reference>
<feature type="compositionally biased region" description="Basic and acidic residues" evidence="1">
    <location>
        <begin position="1"/>
        <end position="43"/>
    </location>
</feature>
<evidence type="ECO:0000313" key="2">
    <source>
        <dbReference type="EMBL" id="KZM72169.1"/>
    </source>
</evidence>
<evidence type="ECO:0000256" key="1">
    <source>
        <dbReference type="SAM" id="MobiDB-lite"/>
    </source>
</evidence>
<name>A0A164L9U2_9NOCA</name>
<feature type="compositionally biased region" description="Basic and acidic residues" evidence="1">
    <location>
        <begin position="80"/>
        <end position="91"/>
    </location>
</feature>
<keyword evidence="3" id="KW-1185">Reference proteome</keyword>
<gene>
    <name evidence="2" type="ORF">AWN90_36435</name>
</gene>
<organism evidence="2 3">
    <name type="scientific">Nocardia terpenica</name>
    <dbReference type="NCBI Taxonomy" id="455432"/>
    <lineage>
        <taxon>Bacteria</taxon>
        <taxon>Bacillati</taxon>
        <taxon>Actinomycetota</taxon>
        <taxon>Actinomycetes</taxon>
        <taxon>Mycobacteriales</taxon>
        <taxon>Nocardiaceae</taxon>
        <taxon>Nocardia</taxon>
    </lineage>
</organism>
<protein>
    <submittedName>
        <fullName evidence="2">Uncharacterized protein</fullName>
    </submittedName>
</protein>
<dbReference type="Proteomes" id="UP000076512">
    <property type="component" value="Unassembled WGS sequence"/>
</dbReference>
<accession>A0A164L9U2</accession>
<dbReference type="AlphaFoldDB" id="A0A164L9U2"/>
<comment type="caution">
    <text evidence="2">The sequence shown here is derived from an EMBL/GenBank/DDBJ whole genome shotgun (WGS) entry which is preliminary data.</text>
</comment>
<feature type="compositionally biased region" description="Polar residues" evidence="1">
    <location>
        <begin position="97"/>
        <end position="109"/>
    </location>
</feature>
<proteinExistence type="predicted"/>
<dbReference type="OrthoDB" id="4548733at2"/>
<dbReference type="STRING" id="455432.AWN90_36435"/>